<dbReference type="InterPro" id="IPR002925">
    <property type="entry name" value="Dienelactn_hydro"/>
</dbReference>
<feature type="domain" description="Dienelactone hydrolase" evidence="1">
    <location>
        <begin position="95"/>
        <end position="210"/>
    </location>
</feature>
<protein>
    <submittedName>
        <fullName evidence="2">Hydrolase</fullName>
    </submittedName>
</protein>
<accession>A0A6I6HC25</accession>
<dbReference type="InterPro" id="IPR029058">
    <property type="entry name" value="AB_hydrolase_fold"/>
</dbReference>
<dbReference type="Gene3D" id="3.40.50.1820">
    <property type="entry name" value="alpha/beta hydrolase"/>
    <property type="match status" value="1"/>
</dbReference>
<dbReference type="InterPro" id="IPR050261">
    <property type="entry name" value="FrsA_esterase"/>
</dbReference>
<sequence>MDSASRPVEQHALRVPLRSSSASITLEADLSLPAACSGIVLFAHGSGSSRFSPRNRQVAESLNAAKLATLLVDLLTPDEEAEDERTRELRFDIAMLADRLVGLTDWLRSHEQTARLRIGYFGASTGAGAALVAAAQRPDAVDAVVSRGGRPDLAGASLERVRAPTLLIVGGNDGPVIDMNWQAIAALRCEKRLSLVPGATHLFEEPDALGAVSTLARDWFKSHLNQPRNNAKE</sequence>
<dbReference type="AlphaFoldDB" id="A0A6I6HC25"/>
<organism evidence="2 3">
    <name type="scientific">Variovorax paradoxus</name>
    <dbReference type="NCBI Taxonomy" id="34073"/>
    <lineage>
        <taxon>Bacteria</taxon>
        <taxon>Pseudomonadati</taxon>
        <taxon>Pseudomonadota</taxon>
        <taxon>Betaproteobacteria</taxon>
        <taxon>Burkholderiales</taxon>
        <taxon>Comamonadaceae</taxon>
        <taxon>Variovorax</taxon>
    </lineage>
</organism>
<evidence type="ECO:0000259" key="1">
    <source>
        <dbReference type="Pfam" id="PF01738"/>
    </source>
</evidence>
<dbReference type="Pfam" id="PF01738">
    <property type="entry name" value="DLH"/>
    <property type="match status" value="1"/>
</dbReference>
<proteinExistence type="predicted"/>
<dbReference type="SUPFAM" id="SSF53474">
    <property type="entry name" value="alpha/beta-Hydrolases"/>
    <property type="match status" value="1"/>
</dbReference>
<keyword evidence="2" id="KW-0378">Hydrolase</keyword>
<dbReference type="PANTHER" id="PTHR22946">
    <property type="entry name" value="DIENELACTONE HYDROLASE DOMAIN-CONTAINING PROTEIN-RELATED"/>
    <property type="match status" value="1"/>
</dbReference>
<evidence type="ECO:0000313" key="3">
    <source>
        <dbReference type="Proteomes" id="UP000425817"/>
    </source>
</evidence>
<gene>
    <name evidence="2" type="ORF">GOQ09_03180</name>
</gene>
<name>A0A6I6HC25_VARPD</name>
<evidence type="ECO:0000313" key="2">
    <source>
        <dbReference type="EMBL" id="QGW80651.1"/>
    </source>
</evidence>
<dbReference type="Proteomes" id="UP000425817">
    <property type="component" value="Chromosome"/>
</dbReference>
<dbReference type="GO" id="GO:0016787">
    <property type="term" value="F:hydrolase activity"/>
    <property type="evidence" value="ECO:0007669"/>
    <property type="project" value="UniProtKB-KW"/>
</dbReference>
<dbReference type="OrthoDB" id="9810066at2"/>
<dbReference type="EMBL" id="CP046622">
    <property type="protein sequence ID" value="QGW80651.1"/>
    <property type="molecule type" value="Genomic_DNA"/>
</dbReference>
<reference evidence="2 3" key="1">
    <citation type="submission" date="2019-12" db="EMBL/GenBank/DDBJ databases">
        <title>Hybrid Genome Assemblies of two High G+C Isolates from Undergraduate Microbiology Courses.</title>
        <authorList>
            <person name="Ne Ville C.J."/>
            <person name="Enright D."/>
            <person name="Hernandez I."/>
            <person name="Dodsworth J."/>
            <person name="Orwin P.M."/>
        </authorList>
    </citation>
    <scope>NUCLEOTIDE SEQUENCE [LARGE SCALE GENOMIC DNA]</scope>
    <source>
        <strain evidence="2 3">CSUSB</strain>
    </source>
</reference>